<proteinExistence type="inferred from homology"/>
<dbReference type="InterPro" id="IPR016195">
    <property type="entry name" value="Pol/histidinol_Pase-like"/>
</dbReference>
<dbReference type="EC" id="3.1.3.48" evidence="5"/>
<dbReference type="Proteomes" id="UP000621560">
    <property type="component" value="Unassembled WGS sequence"/>
</dbReference>
<comment type="similarity">
    <text evidence="1 5">Belongs to the metallo-dependent hydrolases superfamily. CpsB/CapC family.</text>
</comment>
<dbReference type="PIRSF" id="PIRSF016557">
    <property type="entry name" value="Caps_synth_CpsB"/>
    <property type="match status" value="1"/>
</dbReference>
<dbReference type="GO" id="GO:0004725">
    <property type="term" value="F:protein tyrosine phosphatase activity"/>
    <property type="evidence" value="ECO:0007669"/>
    <property type="project" value="UniProtKB-UniRule"/>
</dbReference>
<evidence type="ECO:0000256" key="3">
    <source>
        <dbReference type="ARBA" id="ARBA00022912"/>
    </source>
</evidence>
<sequence length="260" mass="28242">MKMFDIHSHILPGVDDGAADEAEAVAMAEMAAADGITHMIATPHTGDSRFDTASQPVLERVASLNRTLRRRSIGVEVLPGQEVRAGRRTLEDAAAGRLLTLGGSRYLLLELPSSMDERTAIELLHELRMVHMLPVIAHPERHKRLATDPEALQRLVEAGALAQVNAASLLGDNGRAIRRAVRAFVRRGLVHAVASDTHNTQRRPPGLAAAYNELAMLGGGALVRTLRDNARRIAHDLPVVQVAPAGPRLGWLSRRLSRRV</sequence>
<dbReference type="EMBL" id="JACXIZ010000077">
    <property type="protein sequence ID" value="MBD2848581.1"/>
    <property type="molecule type" value="Genomic_DNA"/>
</dbReference>
<gene>
    <name evidence="6" type="ORF">IDH44_25665</name>
</gene>
<evidence type="ECO:0000256" key="2">
    <source>
        <dbReference type="ARBA" id="ARBA00022801"/>
    </source>
</evidence>
<dbReference type="PANTHER" id="PTHR39181:SF1">
    <property type="entry name" value="TYROSINE-PROTEIN PHOSPHATASE YWQE"/>
    <property type="match status" value="1"/>
</dbReference>
<dbReference type="Pfam" id="PF19567">
    <property type="entry name" value="CpsB_CapC"/>
    <property type="match status" value="1"/>
</dbReference>
<evidence type="ECO:0000256" key="1">
    <source>
        <dbReference type="ARBA" id="ARBA00005750"/>
    </source>
</evidence>
<comment type="caution">
    <text evidence="6">The sequence shown here is derived from an EMBL/GenBank/DDBJ whole genome shotgun (WGS) entry which is preliminary data.</text>
</comment>
<dbReference type="SUPFAM" id="SSF89550">
    <property type="entry name" value="PHP domain-like"/>
    <property type="match status" value="1"/>
</dbReference>
<name>A0A927GUP8_9BACL</name>
<evidence type="ECO:0000313" key="6">
    <source>
        <dbReference type="EMBL" id="MBD2848581.1"/>
    </source>
</evidence>
<keyword evidence="7" id="KW-1185">Reference proteome</keyword>
<dbReference type="Gene3D" id="3.20.20.140">
    <property type="entry name" value="Metal-dependent hydrolases"/>
    <property type="match status" value="1"/>
</dbReference>
<protein>
    <recommendedName>
        <fullName evidence="5">Tyrosine-protein phosphatase</fullName>
        <ecNumber evidence="5">3.1.3.48</ecNumber>
    </recommendedName>
</protein>
<comment type="catalytic activity">
    <reaction evidence="4 5">
        <text>O-phospho-L-tyrosyl-[protein] + H2O = L-tyrosyl-[protein] + phosphate</text>
        <dbReference type="Rhea" id="RHEA:10684"/>
        <dbReference type="Rhea" id="RHEA-COMP:10136"/>
        <dbReference type="Rhea" id="RHEA-COMP:20101"/>
        <dbReference type="ChEBI" id="CHEBI:15377"/>
        <dbReference type="ChEBI" id="CHEBI:43474"/>
        <dbReference type="ChEBI" id="CHEBI:46858"/>
        <dbReference type="ChEBI" id="CHEBI:61978"/>
        <dbReference type="EC" id="3.1.3.48"/>
    </reaction>
</comment>
<dbReference type="GO" id="GO:0030145">
    <property type="term" value="F:manganese ion binding"/>
    <property type="evidence" value="ECO:0007669"/>
    <property type="project" value="UniProtKB-UniRule"/>
</dbReference>
<dbReference type="AlphaFoldDB" id="A0A927GUP8"/>
<dbReference type="InterPro" id="IPR016667">
    <property type="entry name" value="Caps_polysacc_synth_CpsB/CapC"/>
</dbReference>
<keyword evidence="3 5" id="KW-0904">Protein phosphatase</keyword>
<evidence type="ECO:0000256" key="5">
    <source>
        <dbReference type="PIRNR" id="PIRNR016557"/>
    </source>
</evidence>
<organism evidence="6 7">
    <name type="scientific">Paenibacillus sabuli</name>
    <dbReference type="NCBI Taxonomy" id="2772509"/>
    <lineage>
        <taxon>Bacteria</taxon>
        <taxon>Bacillati</taxon>
        <taxon>Bacillota</taxon>
        <taxon>Bacilli</taxon>
        <taxon>Bacillales</taxon>
        <taxon>Paenibacillaceae</taxon>
        <taxon>Paenibacillus</taxon>
    </lineage>
</organism>
<dbReference type="PANTHER" id="PTHR39181">
    <property type="entry name" value="TYROSINE-PROTEIN PHOSPHATASE YWQE"/>
    <property type="match status" value="1"/>
</dbReference>
<evidence type="ECO:0000256" key="4">
    <source>
        <dbReference type="ARBA" id="ARBA00051722"/>
    </source>
</evidence>
<reference evidence="6" key="1">
    <citation type="submission" date="2020-09" db="EMBL/GenBank/DDBJ databases">
        <title>A novel bacterium of genus Paenibacillus, isolated from South China Sea.</title>
        <authorList>
            <person name="Huang H."/>
            <person name="Mo K."/>
            <person name="Hu Y."/>
        </authorList>
    </citation>
    <scope>NUCLEOTIDE SEQUENCE</scope>
    <source>
        <strain evidence="6">IB182496</strain>
    </source>
</reference>
<evidence type="ECO:0000313" key="7">
    <source>
        <dbReference type="Proteomes" id="UP000621560"/>
    </source>
</evidence>
<keyword evidence="2 5" id="KW-0378">Hydrolase</keyword>
<accession>A0A927GUP8</accession>